<dbReference type="CDD" id="cd19499">
    <property type="entry name" value="RecA-like_ClpB_Hsp104-like"/>
    <property type="match status" value="1"/>
</dbReference>
<evidence type="ECO:0000313" key="7">
    <source>
        <dbReference type="EMBL" id="PIZ44934.1"/>
    </source>
</evidence>
<sequence>MVERITNVVNYVLGVFPFIGFVLWFTIDTLTFYYYFFTRTILNFYDQLGLGAILKHFFAPFRRDKTLVGYMVGITIRIVWTMVSSVLIALLFLVALVVPIFYYYLPYFLYTQNPYLLLPYIVLLIFVYWLVFRNRRFYHTIKQGNLTNRSVRKLLWKRLALAVKKTDLQYQESINNADMKPFYAYLHTFRLNEHDFESAKTWVLNQVWNRQGWQFWRNEFFIRSEGVNKGWFAGFLPELKKYSVDLTEQAAQRRLPRVYGREKELSQIMTTLVRPRKNNVLVVGSAGVGKRSLIYEVAWLLLGTSPGLDNSRTKEDNSTIDLVKLLSGRRIIELDTAGLIGGSGRGNVEARLRRVLTELEAGETILFINQVENLINEGLIGYITPLLSSHSFPIVATTTPEVFRKYIENYAEFVSEFDVLTLTPPGISETMEILERIVMDREKKSHVFFTYQALSESIELSERYIHKAVLPSKAIDVLQKAVEVRQDKIITVSDVQSAVSAMTGVPVGELSTQEADKLLSLERLLSDHIIGQKDAITTIARAMRRARTGVSSASRPIASFLFLGPTGVGKTLTAKVLAQVYFTPTLDATTSEAALTKMVENNFVRFDMSEFAEFGAIVSFISQMTTLVNERPFSLILLDEFEKAENKIHNLFLQILEDGRLTSEEGQTVDFRNTIIIATSNAVTDMQVVTEEDGLLLRERLEAKFPPELINRFDGLVMFERISKNDMSKIVVLELSKLKKRLQSQHEISLSWTVSLVNELARLGYDEDYGARPLRRIIQDRLEEALAQKLLRKELQYGDSYELGVLDLNK</sequence>
<dbReference type="InterPro" id="IPR041546">
    <property type="entry name" value="ClpA/ClpB_AAA_lid"/>
</dbReference>
<evidence type="ECO:0000313" key="8">
    <source>
        <dbReference type="Proteomes" id="UP000228920"/>
    </source>
</evidence>
<feature type="transmembrane region" description="Helical" evidence="4">
    <location>
        <begin position="7"/>
        <end position="27"/>
    </location>
</feature>
<feature type="transmembrane region" description="Helical" evidence="4">
    <location>
        <begin position="115"/>
        <end position="132"/>
    </location>
</feature>
<dbReference type="GO" id="GO:0016887">
    <property type="term" value="F:ATP hydrolysis activity"/>
    <property type="evidence" value="ECO:0007669"/>
    <property type="project" value="InterPro"/>
</dbReference>
<dbReference type="PANTHER" id="PTHR11638:SF175">
    <property type="entry name" value="ATP-DEPENDENT CLP PROTEASE, ATP-BINDING SUBUNIT CLPC"/>
    <property type="match status" value="1"/>
</dbReference>
<evidence type="ECO:0000259" key="5">
    <source>
        <dbReference type="SMART" id="SM00382"/>
    </source>
</evidence>
<dbReference type="InterPro" id="IPR001270">
    <property type="entry name" value="ClpA/B"/>
</dbReference>
<dbReference type="Gene3D" id="3.40.50.300">
    <property type="entry name" value="P-loop containing nucleotide triphosphate hydrolases"/>
    <property type="match status" value="2"/>
</dbReference>
<dbReference type="SMART" id="SM00382">
    <property type="entry name" value="AAA"/>
    <property type="match status" value="2"/>
</dbReference>
<organism evidence="7 8">
    <name type="scientific">candidate division WWE3 bacterium CG_4_10_14_0_2_um_filter_41_14</name>
    <dbReference type="NCBI Taxonomy" id="1975072"/>
    <lineage>
        <taxon>Bacteria</taxon>
        <taxon>Katanobacteria</taxon>
    </lineage>
</organism>
<keyword evidence="4" id="KW-0812">Transmembrane</keyword>
<dbReference type="Pfam" id="PF17871">
    <property type="entry name" value="AAA_lid_9"/>
    <property type="match status" value="1"/>
</dbReference>
<comment type="caution">
    <text evidence="7">The sequence shown here is derived from an EMBL/GenBank/DDBJ whole genome shotgun (WGS) entry which is preliminary data.</text>
</comment>
<dbReference type="PANTHER" id="PTHR11638">
    <property type="entry name" value="ATP-DEPENDENT CLP PROTEASE"/>
    <property type="match status" value="1"/>
</dbReference>
<dbReference type="InterPro" id="IPR003593">
    <property type="entry name" value="AAA+_ATPase"/>
</dbReference>
<dbReference type="Gene3D" id="1.10.8.60">
    <property type="match status" value="2"/>
</dbReference>
<dbReference type="GO" id="GO:0034605">
    <property type="term" value="P:cellular response to heat"/>
    <property type="evidence" value="ECO:0007669"/>
    <property type="project" value="TreeGrafter"/>
</dbReference>
<dbReference type="EMBL" id="PFNL01000157">
    <property type="protein sequence ID" value="PIZ44934.1"/>
    <property type="molecule type" value="Genomic_DNA"/>
</dbReference>
<dbReference type="InterPro" id="IPR019489">
    <property type="entry name" value="Clp_ATPase_C"/>
</dbReference>
<evidence type="ECO:0000256" key="2">
    <source>
        <dbReference type="ARBA" id="ARBA00022840"/>
    </source>
</evidence>
<dbReference type="GO" id="GO:0005737">
    <property type="term" value="C:cytoplasm"/>
    <property type="evidence" value="ECO:0007669"/>
    <property type="project" value="TreeGrafter"/>
</dbReference>
<dbReference type="SUPFAM" id="SSF52540">
    <property type="entry name" value="P-loop containing nucleoside triphosphate hydrolases"/>
    <property type="match status" value="2"/>
</dbReference>
<proteinExistence type="predicted"/>
<keyword evidence="3" id="KW-0143">Chaperone</keyword>
<name>A0A2M7TG29_UNCKA</name>
<evidence type="ECO:0000256" key="4">
    <source>
        <dbReference type="SAM" id="Phobius"/>
    </source>
</evidence>
<keyword evidence="4" id="KW-1133">Transmembrane helix</keyword>
<dbReference type="InterPro" id="IPR027417">
    <property type="entry name" value="P-loop_NTPase"/>
</dbReference>
<feature type="domain" description="AAA+ ATPase" evidence="5">
    <location>
        <begin position="556"/>
        <end position="723"/>
    </location>
</feature>
<evidence type="ECO:0000259" key="6">
    <source>
        <dbReference type="SMART" id="SM01086"/>
    </source>
</evidence>
<evidence type="ECO:0000256" key="3">
    <source>
        <dbReference type="ARBA" id="ARBA00023186"/>
    </source>
</evidence>
<evidence type="ECO:0008006" key="9">
    <source>
        <dbReference type="Google" id="ProtNLM"/>
    </source>
</evidence>
<reference evidence="8" key="1">
    <citation type="submission" date="2017-09" db="EMBL/GenBank/DDBJ databases">
        <title>Depth-based differentiation of microbial function through sediment-hosted aquifers and enrichment of novel symbionts in the deep terrestrial subsurface.</title>
        <authorList>
            <person name="Probst A.J."/>
            <person name="Ladd B."/>
            <person name="Jarett J.K."/>
            <person name="Geller-Mcgrath D.E."/>
            <person name="Sieber C.M.K."/>
            <person name="Emerson J.B."/>
            <person name="Anantharaman K."/>
            <person name="Thomas B.C."/>
            <person name="Malmstrom R."/>
            <person name="Stieglmeier M."/>
            <person name="Klingl A."/>
            <person name="Woyke T."/>
            <person name="Ryan C.M."/>
            <person name="Banfield J.F."/>
        </authorList>
    </citation>
    <scope>NUCLEOTIDE SEQUENCE [LARGE SCALE GENOMIC DNA]</scope>
</reference>
<gene>
    <name evidence="7" type="ORF">COY32_05820</name>
</gene>
<dbReference type="Pfam" id="PF10431">
    <property type="entry name" value="ClpB_D2-small"/>
    <property type="match status" value="1"/>
</dbReference>
<keyword evidence="4" id="KW-0472">Membrane</keyword>
<feature type="transmembrane region" description="Helical" evidence="4">
    <location>
        <begin position="78"/>
        <end position="103"/>
    </location>
</feature>
<feature type="domain" description="AAA+ ATPase" evidence="5">
    <location>
        <begin position="276"/>
        <end position="421"/>
    </location>
</feature>
<dbReference type="GO" id="GO:0005524">
    <property type="term" value="F:ATP binding"/>
    <property type="evidence" value="ECO:0007669"/>
    <property type="project" value="UniProtKB-KW"/>
</dbReference>
<evidence type="ECO:0000256" key="1">
    <source>
        <dbReference type="ARBA" id="ARBA00022741"/>
    </source>
</evidence>
<keyword evidence="2" id="KW-0067">ATP-binding</keyword>
<dbReference type="Pfam" id="PF07724">
    <property type="entry name" value="AAA_2"/>
    <property type="match status" value="1"/>
</dbReference>
<dbReference type="InterPro" id="IPR003959">
    <property type="entry name" value="ATPase_AAA_core"/>
</dbReference>
<dbReference type="SMART" id="SM01086">
    <property type="entry name" value="ClpB_D2-small"/>
    <property type="match status" value="1"/>
</dbReference>
<keyword evidence="1" id="KW-0547">Nucleotide-binding</keyword>
<dbReference type="AlphaFoldDB" id="A0A2M7TG29"/>
<dbReference type="InterPro" id="IPR050130">
    <property type="entry name" value="ClpA_ClpB"/>
</dbReference>
<dbReference type="Proteomes" id="UP000228920">
    <property type="component" value="Unassembled WGS sequence"/>
</dbReference>
<accession>A0A2M7TG29</accession>
<dbReference type="PRINTS" id="PR00300">
    <property type="entry name" value="CLPPROTEASEA"/>
</dbReference>
<feature type="domain" description="Clp ATPase C-terminal" evidence="6">
    <location>
        <begin position="722"/>
        <end position="808"/>
    </location>
</feature>
<protein>
    <recommendedName>
        <fullName evidence="9">Sigma-54 factor interaction domain-containing protein</fullName>
    </recommendedName>
</protein>